<sequence>MNPNSFSQLKRSAGLLAARLATGLCGLAATLLLGFIWFNDQDSVSVYRLETMSMQHMLPRSIAEAADIIEHCHVEAHVAPGMSMVTLKVDVCGQFQFFYLRQHTQRTA</sequence>
<comment type="caution">
    <text evidence="3">The sequence shown here is derived from an EMBL/GenBank/DDBJ whole genome shotgun (WGS) entry which is preliminary data.</text>
</comment>
<evidence type="ECO:0000313" key="4">
    <source>
        <dbReference type="Proteomes" id="UP000637423"/>
    </source>
</evidence>
<reference evidence="3" key="2">
    <citation type="submission" date="2020-09" db="EMBL/GenBank/DDBJ databases">
        <authorList>
            <person name="Sun Q."/>
            <person name="Zhou Y."/>
        </authorList>
    </citation>
    <scope>NUCLEOTIDE SEQUENCE</scope>
    <source>
        <strain evidence="3">CGMCC 1.10998</strain>
    </source>
</reference>
<dbReference type="InterPro" id="IPR002355">
    <property type="entry name" value="Cu_oxidase_Cu_BS"/>
</dbReference>
<accession>A0A916XFE9</accession>
<evidence type="ECO:0000313" key="3">
    <source>
        <dbReference type="EMBL" id="GGC67900.1"/>
    </source>
</evidence>
<dbReference type="AlphaFoldDB" id="A0A916XFE9"/>
<keyword evidence="1" id="KW-0479">Metal-binding</keyword>
<keyword evidence="4" id="KW-1185">Reference proteome</keyword>
<gene>
    <name evidence="3" type="ORF">GCM10011396_13700</name>
</gene>
<dbReference type="Proteomes" id="UP000637423">
    <property type="component" value="Unassembled WGS sequence"/>
</dbReference>
<dbReference type="GO" id="GO:0005507">
    <property type="term" value="F:copper ion binding"/>
    <property type="evidence" value="ECO:0007669"/>
    <property type="project" value="InterPro"/>
</dbReference>
<keyword evidence="2" id="KW-1133">Transmembrane helix</keyword>
<name>A0A916XFE9_9BURK</name>
<dbReference type="EMBL" id="BMED01000001">
    <property type="protein sequence ID" value="GGC67900.1"/>
    <property type="molecule type" value="Genomic_DNA"/>
</dbReference>
<proteinExistence type="predicted"/>
<keyword evidence="2" id="KW-0472">Membrane</keyword>
<keyword evidence="2" id="KW-0812">Transmembrane</keyword>
<evidence type="ECO:0000256" key="1">
    <source>
        <dbReference type="ARBA" id="ARBA00022723"/>
    </source>
</evidence>
<organism evidence="3 4">
    <name type="scientific">Undibacterium terreum</name>
    <dbReference type="NCBI Taxonomy" id="1224302"/>
    <lineage>
        <taxon>Bacteria</taxon>
        <taxon>Pseudomonadati</taxon>
        <taxon>Pseudomonadota</taxon>
        <taxon>Betaproteobacteria</taxon>
        <taxon>Burkholderiales</taxon>
        <taxon>Oxalobacteraceae</taxon>
        <taxon>Undibacterium</taxon>
    </lineage>
</organism>
<dbReference type="PROSITE" id="PS00080">
    <property type="entry name" value="MULTICOPPER_OXIDASE2"/>
    <property type="match status" value="1"/>
</dbReference>
<feature type="transmembrane region" description="Helical" evidence="2">
    <location>
        <begin position="12"/>
        <end position="38"/>
    </location>
</feature>
<evidence type="ECO:0000256" key="2">
    <source>
        <dbReference type="SAM" id="Phobius"/>
    </source>
</evidence>
<protein>
    <submittedName>
        <fullName evidence="3">Uncharacterized protein</fullName>
    </submittedName>
</protein>
<reference evidence="3" key="1">
    <citation type="journal article" date="2014" name="Int. J. Syst. Evol. Microbiol.">
        <title>Complete genome sequence of Corynebacterium casei LMG S-19264T (=DSM 44701T), isolated from a smear-ripened cheese.</title>
        <authorList>
            <consortium name="US DOE Joint Genome Institute (JGI-PGF)"/>
            <person name="Walter F."/>
            <person name="Albersmeier A."/>
            <person name="Kalinowski J."/>
            <person name="Ruckert C."/>
        </authorList>
    </citation>
    <scope>NUCLEOTIDE SEQUENCE</scope>
    <source>
        <strain evidence="3">CGMCC 1.10998</strain>
    </source>
</reference>
<dbReference type="RefSeq" id="WP_188565174.1">
    <property type="nucleotide sequence ID" value="NZ_BMED01000001.1"/>
</dbReference>